<dbReference type="InterPro" id="IPR050194">
    <property type="entry name" value="Glycosyltransferase_grp1"/>
</dbReference>
<dbReference type="Proteomes" id="UP000008229">
    <property type="component" value="Chromosome"/>
</dbReference>
<dbReference type="CDD" id="cd03801">
    <property type="entry name" value="GT4_PimA-like"/>
    <property type="match status" value="1"/>
</dbReference>
<reference evidence="2 3" key="1">
    <citation type="journal article" date="2010" name="Stand. Genomic Sci.">
        <title>Complete genome sequence of Conexibacter woesei type strain (ID131577).</title>
        <authorList>
            <person name="Pukall R."/>
            <person name="Lapidus A."/>
            <person name="Glavina Del Rio T."/>
            <person name="Copeland A."/>
            <person name="Tice H."/>
            <person name="Cheng J.-F."/>
            <person name="Lucas S."/>
            <person name="Chen F."/>
            <person name="Nolan M."/>
            <person name="Bruce D."/>
            <person name="Goodwin L."/>
            <person name="Pitluck S."/>
            <person name="Mavromatis K."/>
            <person name="Ivanova N."/>
            <person name="Ovchinnikova G."/>
            <person name="Pati A."/>
            <person name="Chen A."/>
            <person name="Palaniappan K."/>
            <person name="Land M."/>
            <person name="Hauser L."/>
            <person name="Chang Y.-J."/>
            <person name="Jeffries C.D."/>
            <person name="Chain P."/>
            <person name="Meincke L."/>
            <person name="Sims D."/>
            <person name="Brettin T."/>
            <person name="Detter J.C."/>
            <person name="Rohde M."/>
            <person name="Goeker M."/>
            <person name="Bristow J."/>
            <person name="Eisen J.A."/>
            <person name="Markowitz V."/>
            <person name="Kyrpides N.C."/>
            <person name="Klenk H.-P."/>
            <person name="Hugenholtz P."/>
        </authorList>
    </citation>
    <scope>NUCLEOTIDE SEQUENCE [LARGE SCALE GENOMIC DNA]</scope>
    <source>
        <strain evidence="3">DSM 14684 / CIP 108061 / JCM 11494 / NBRC 100937 / ID131577</strain>
    </source>
</reference>
<dbReference type="KEGG" id="cwo:Cwoe_5486"/>
<dbReference type="Pfam" id="PF22772">
    <property type="entry name" value="WsaF_C"/>
    <property type="match status" value="1"/>
</dbReference>
<dbReference type="RefSeq" id="WP_012936942.1">
    <property type="nucleotide sequence ID" value="NC_013739.1"/>
</dbReference>
<feature type="domain" description="WsaF C-terminal" evidence="1">
    <location>
        <begin position="229"/>
        <end position="323"/>
    </location>
</feature>
<dbReference type="OrthoDB" id="7615426at2"/>
<keyword evidence="3" id="KW-1185">Reference proteome</keyword>
<proteinExistence type="predicted"/>
<evidence type="ECO:0000313" key="2">
    <source>
        <dbReference type="EMBL" id="ADB53891.1"/>
    </source>
</evidence>
<dbReference type="PANTHER" id="PTHR45947:SF3">
    <property type="entry name" value="SULFOQUINOVOSYL TRANSFERASE SQD2"/>
    <property type="match status" value="1"/>
</dbReference>
<dbReference type="GO" id="GO:0016757">
    <property type="term" value="F:glycosyltransferase activity"/>
    <property type="evidence" value="ECO:0007669"/>
    <property type="project" value="TreeGrafter"/>
</dbReference>
<dbReference type="PANTHER" id="PTHR45947">
    <property type="entry name" value="SULFOQUINOVOSYL TRANSFERASE SQD2"/>
    <property type="match status" value="1"/>
</dbReference>
<dbReference type="SUPFAM" id="SSF53756">
    <property type="entry name" value="UDP-Glycosyltransferase/glycogen phosphorylase"/>
    <property type="match status" value="1"/>
</dbReference>
<dbReference type="InterPro" id="IPR055050">
    <property type="entry name" value="WsaF_C"/>
</dbReference>
<accession>D3EZQ3</accession>
<dbReference type="eggNOG" id="COG0438">
    <property type="taxonomic scope" value="Bacteria"/>
</dbReference>
<evidence type="ECO:0000313" key="3">
    <source>
        <dbReference type="Proteomes" id="UP000008229"/>
    </source>
</evidence>
<dbReference type="STRING" id="469383.Cwoe_5486"/>
<protein>
    <submittedName>
        <fullName evidence="2">Glycosyl transferase group 1</fullName>
    </submittedName>
</protein>
<sequence>MTPRPLLPRIVRRLRGGAPPVDESPFTALAAVAELLRGSPAPLAAGAGAAAERDRLDVAVVIPWYPRGSGGHQTIFNVVRGLEARGHRCSIWLDDPTGRHAALDEAAVARELHAQFGACAGPVHKGFARWSGADVVVATSWPTAYRVALLGGCRGRAYLVQDHEPEFYPTSAEREWAAATYGLGLHCIAASRWLAELLRERHGAPATHFDLGIDHARYTVRPQVARSDRRVLFYARVSTARRAIPLGLLALDELQRRRPDVELALFGSPTPVPAPFRAEQLGLLTPSQLADAYARATVGMVLSLTNPSLVPQEMLACGLPCVDVERPSTRSEWGSGGGVELARFDPIALADALERLLEDRSLRAQRSEAGVAWARDRTWAHAAEQVEQGLRTALRAAA</sequence>
<keyword evidence="2" id="KW-0808">Transferase</keyword>
<dbReference type="EMBL" id="CP001854">
    <property type="protein sequence ID" value="ADB53891.1"/>
    <property type="molecule type" value="Genomic_DNA"/>
</dbReference>
<organism evidence="2 3">
    <name type="scientific">Conexibacter woesei (strain DSM 14684 / CCUG 47730 / CIP 108061 / JCM 11494 / NBRC 100937 / ID131577)</name>
    <dbReference type="NCBI Taxonomy" id="469383"/>
    <lineage>
        <taxon>Bacteria</taxon>
        <taxon>Bacillati</taxon>
        <taxon>Actinomycetota</taxon>
        <taxon>Thermoleophilia</taxon>
        <taxon>Solirubrobacterales</taxon>
        <taxon>Conexibacteraceae</taxon>
        <taxon>Conexibacter</taxon>
    </lineage>
</organism>
<dbReference type="AlphaFoldDB" id="D3EZQ3"/>
<dbReference type="Gene3D" id="3.40.50.11090">
    <property type="match status" value="1"/>
</dbReference>
<reference evidence="3" key="2">
    <citation type="submission" date="2010-01" db="EMBL/GenBank/DDBJ databases">
        <title>The complete genome of Conexibacter woesei DSM 14684.</title>
        <authorList>
            <consortium name="US DOE Joint Genome Institute (JGI-PGF)"/>
            <person name="Lucas S."/>
            <person name="Copeland A."/>
            <person name="Lapidus A."/>
            <person name="Glavina del Rio T."/>
            <person name="Dalin E."/>
            <person name="Tice H."/>
            <person name="Bruce D."/>
            <person name="Goodwin L."/>
            <person name="Pitluck S."/>
            <person name="Kyrpides N."/>
            <person name="Mavromatis K."/>
            <person name="Ivanova N."/>
            <person name="Mikhailova N."/>
            <person name="Chertkov O."/>
            <person name="Brettin T."/>
            <person name="Detter J.C."/>
            <person name="Han C."/>
            <person name="Larimer F."/>
            <person name="Land M."/>
            <person name="Hauser L."/>
            <person name="Markowitz V."/>
            <person name="Cheng J.-F."/>
            <person name="Hugenholtz P."/>
            <person name="Woyke T."/>
            <person name="Wu D."/>
            <person name="Pukall R."/>
            <person name="Steenblock K."/>
            <person name="Schneider S."/>
            <person name="Klenk H.-P."/>
            <person name="Eisen J.A."/>
        </authorList>
    </citation>
    <scope>NUCLEOTIDE SEQUENCE [LARGE SCALE GENOMIC DNA]</scope>
    <source>
        <strain evidence="3">DSM 14684 / CIP 108061 / JCM 11494 / NBRC 100937 / ID131577</strain>
    </source>
</reference>
<dbReference type="Gene3D" id="3.40.50.2000">
    <property type="entry name" value="Glycogen Phosphorylase B"/>
    <property type="match status" value="1"/>
</dbReference>
<name>D3EZQ3_CONWI</name>
<dbReference type="HOGENOM" id="CLU_055246_1_0_11"/>
<gene>
    <name evidence="2" type="ordered locus">Cwoe_5486</name>
</gene>
<evidence type="ECO:0000259" key="1">
    <source>
        <dbReference type="Pfam" id="PF22772"/>
    </source>
</evidence>